<dbReference type="OrthoDB" id="2380348at2759"/>
<evidence type="ECO:0000313" key="2">
    <source>
        <dbReference type="EMBL" id="KAG0247579.1"/>
    </source>
</evidence>
<keyword evidence="3" id="KW-1185">Reference proteome</keyword>
<proteinExistence type="predicted"/>
<comment type="caution">
    <text evidence="2">The sequence shown here is derived from an EMBL/GenBank/DDBJ whole genome shotgun (WGS) entry which is preliminary data.</text>
</comment>
<dbReference type="EMBL" id="JAAAJB010001651">
    <property type="protein sequence ID" value="KAG0247579.1"/>
    <property type="molecule type" value="Genomic_DNA"/>
</dbReference>
<protein>
    <recommendedName>
        <fullName evidence="4">Retrotransposon gag domain-containing protein</fullName>
    </recommendedName>
</protein>
<dbReference type="Proteomes" id="UP000807716">
    <property type="component" value="Unassembled WGS sequence"/>
</dbReference>
<feature type="region of interest" description="Disordered" evidence="1">
    <location>
        <begin position="1"/>
        <end position="110"/>
    </location>
</feature>
<evidence type="ECO:0008006" key="4">
    <source>
        <dbReference type="Google" id="ProtNLM"/>
    </source>
</evidence>
<evidence type="ECO:0000313" key="3">
    <source>
        <dbReference type="Proteomes" id="UP000807716"/>
    </source>
</evidence>
<feature type="non-terminal residue" evidence="2">
    <location>
        <position position="1"/>
    </location>
</feature>
<dbReference type="AlphaFoldDB" id="A0A9P6PL16"/>
<evidence type="ECO:0000256" key="1">
    <source>
        <dbReference type="SAM" id="MobiDB-lite"/>
    </source>
</evidence>
<organism evidence="2 3">
    <name type="scientific">Actinomortierella ambigua</name>
    <dbReference type="NCBI Taxonomy" id="1343610"/>
    <lineage>
        <taxon>Eukaryota</taxon>
        <taxon>Fungi</taxon>
        <taxon>Fungi incertae sedis</taxon>
        <taxon>Mucoromycota</taxon>
        <taxon>Mortierellomycotina</taxon>
        <taxon>Mortierellomycetes</taxon>
        <taxon>Mortierellales</taxon>
        <taxon>Mortierellaceae</taxon>
        <taxon>Actinomortierella</taxon>
    </lineage>
</organism>
<accession>A0A9P6PL16</accession>
<name>A0A9P6PL16_9FUNG</name>
<feature type="compositionally biased region" description="Low complexity" evidence="1">
    <location>
        <begin position="13"/>
        <end position="24"/>
    </location>
</feature>
<gene>
    <name evidence="2" type="ORF">DFQ27_001854</name>
</gene>
<sequence length="272" mass="29960">QSLSAPYLDLPRPSATSSSNTSPNFLDLRHPRPFYNLASRYTYRDTNQDSDSSEESRSSSNLGSDDDNLPANVQRYSTSTASTLRATQRQTSNPLPRLIQNTTSNAASTFPTTYTTFTSTTSSAAVTHDTPAADTSNTVPENLIVVTPDNLSLLDFTTSPNPEPAPRNMTSLPDNFLRTVRPDRYDGKSTGAKAEDWLLSMENHFAAYGIANEALKLNGAILYLSGDAARWYELVKTSITTDANPFTKFVESFKLRFTRVHDSDSAFQALCR</sequence>
<reference evidence="2" key="1">
    <citation type="journal article" date="2020" name="Fungal Divers.">
        <title>Resolving the Mortierellaceae phylogeny through synthesis of multi-gene phylogenetics and phylogenomics.</title>
        <authorList>
            <person name="Vandepol N."/>
            <person name="Liber J."/>
            <person name="Desiro A."/>
            <person name="Na H."/>
            <person name="Kennedy M."/>
            <person name="Barry K."/>
            <person name="Grigoriev I.V."/>
            <person name="Miller A.N."/>
            <person name="O'Donnell K."/>
            <person name="Stajich J.E."/>
            <person name="Bonito G."/>
        </authorList>
    </citation>
    <scope>NUCLEOTIDE SEQUENCE</scope>
    <source>
        <strain evidence="2">BC1065</strain>
    </source>
</reference>
<feature type="compositionally biased region" description="Polar residues" evidence="1">
    <location>
        <begin position="74"/>
        <end position="105"/>
    </location>
</feature>